<reference evidence="2 3" key="1">
    <citation type="submission" date="2017-06" db="EMBL/GenBank/DDBJ databases">
        <title>Genome sequencing of cyanobaciteial culture collection at National Institute for Environmental Studies (NIES).</title>
        <authorList>
            <person name="Hirose Y."/>
            <person name="Shimura Y."/>
            <person name="Fujisawa T."/>
            <person name="Nakamura Y."/>
            <person name="Kawachi M."/>
        </authorList>
    </citation>
    <scope>NUCLEOTIDE SEQUENCE [LARGE SCALE GENOMIC DNA]</scope>
    <source>
        <strain evidence="2 3">NIES-37</strain>
    </source>
</reference>
<proteinExistence type="predicted"/>
<dbReference type="AlphaFoldDB" id="A0A1Z4N500"/>
<feature type="transmembrane region" description="Helical" evidence="1">
    <location>
        <begin position="22"/>
        <end position="40"/>
    </location>
</feature>
<organism evidence="2 3">
    <name type="scientific">Tolypothrix tenuis PCC 7101</name>
    <dbReference type="NCBI Taxonomy" id="231146"/>
    <lineage>
        <taxon>Bacteria</taxon>
        <taxon>Bacillati</taxon>
        <taxon>Cyanobacteriota</taxon>
        <taxon>Cyanophyceae</taxon>
        <taxon>Nostocales</taxon>
        <taxon>Tolypothrichaceae</taxon>
        <taxon>Tolypothrix</taxon>
    </lineage>
</organism>
<sequence>MFKDCKTGGYNLESTYADGQRLIALILLIAIAYTCAVLVGRNSRSSGLQKYVGRLKELQQLHRRHSAFWIGLYGQLWVGAMEFWADL</sequence>
<accession>A0A1Z4N500</accession>
<name>A0A1Z4N500_9CYAN</name>
<keyword evidence="1" id="KW-0472">Membrane</keyword>
<dbReference type="KEGG" id="ttq:NIES37_48290"/>
<gene>
    <name evidence="2" type="ORF">NIES37_48290</name>
</gene>
<evidence type="ECO:0000313" key="3">
    <source>
        <dbReference type="Proteomes" id="UP000218785"/>
    </source>
</evidence>
<keyword evidence="1" id="KW-1133">Transmembrane helix</keyword>
<keyword evidence="3" id="KW-1185">Reference proteome</keyword>
<dbReference type="Proteomes" id="UP000218785">
    <property type="component" value="Chromosome"/>
</dbReference>
<evidence type="ECO:0000256" key="1">
    <source>
        <dbReference type="SAM" id="Phobius"/>
    </source>
</evidence>
<dbReference type="EMBL" id="AP018248">
    <property type="protein sequence ID" value="BAZ00833.1"/>
    <property type="molecule type" value="Genomic_DNA"/>
</dbReference>
<dbReference type="RefSeq" id="WP_321206782.1">
    <property type="nucleotide sequence ID" value="NZ_CAWNJS010000001.1"/>
</dbReference>
<keyword evidence="1" id="KW-0812">Transmembrane</keyword>
<protein>
    <submittedName>
        <fullName evidence="2">Transposase</fullName>
    </submittedName>
</protein>
<feature type="transmembrane region" description="Helical" evidence="1">
    <location>
        <begin position="66"/>
        <end position="85"/>
    </location>
</feature>
<evidence type="ECO:0000313" key="2">
    <source>
        <dbReference type="EMBL" id="BAZ00833.1"/>
    </source>
</evidence>